<dbReference type="Proteomes" id="UP000234275">
    <property type="component" value="Unassembled WGS sequence"/>
</dbReference>
<organism evidence="15 16">
    <name type="scientific">Aspergillus steynii IBT 23096</name>
    <dbReference type="NCBI Taxonomy" id="1392250"/>
    <lineage>
        <taxon>Eukaryota</taxon>
        <taxon>Fungi</taxon>
        <taxon>Dikarya</taxon>
        <taxon>Ascomycota</taxon>
        <taxon>Pezizomycotina</taxon>
        <taxon>Eurotiomycetes</taxon>
        <taxon>Eurotiomycetidae</taxon>
        <taxon>Eurotiales</taxon>
        <taxon>Aspergillaceae</taxon>
        <taxon>Aspergillus</taxon>
        <taxon>Aspergillus subgen. Circumdati</taxon>
    </lineage>
</organism>
<reference evidence="15 16" key="1">
    <citation type="submission" date="2016-12" db="EMBL/GenBank/DDBJ databases">
        <title>The genomes of Aspergillus section Nigri reveals drivers in fungal speciation.</title>
        <authorList>
            <consortium name="DOE Joint Genome Institute"/>
            <person name="Vesth T.C."/>
            <person name="Nybo J."/>
            <person name="Theobald S."/>
            <person name="Brandl J."/>
            <person name="Frisvad J.C."/>
            <person name="Nielsen K.F."/>
            <person name="Lyhne E.K."/>
            <person name="Kogle M.E."/>
            <person name="Kuo A."/>
            <person name="Riley R."/>
            <person name="Clum A."/>
            <person name="Nolan M."/>
            <person name="Lipzen A."/>
            <person name="Salamov A."/>
            <person name="Henrissat B."/>
            <person name="Wiebenga A."/>
            <person name="De Vries R.P."/>
            <person name="Grigoriev I.V."/>
            <person name="Mortensen U.H."/>
            <person name="Andersen M.R."/>
            <person name="Baker S.E."/>
        </authorList>
    </citation>
    <scope>NUCLEOTIDE SEQUENCE [LARGE SCALE GENOMIC DNA]</scope>
    <source>
        <strain evidence="15 16">IBT 23096</strain>
    </source>
</reference>
<dbReference type="Gene3D" id="3.30.40.10">
    <property type="entry name" value="Zinc/RING finger domain, C3HC4 (zinc finger)"/>
    <property type="match status" value="1"/>
</dbReference>
<dbReference type="GeneID" id="36556990"/>
<dbReference type="InterPro" id="IPR004181">
    <property type="entry name" value="Znf_MIZ"/>
</dbReference>
<keyword evidence="16" id="KW-1185">Reference proteome</keyword>
<keyword evidence="9" id="KW-0539">Nucleus</keyword>
<dbReference type="UniPathway" id="UPA00886"/>
<evidence type="ECO:0000256" key="8">
    <source>
        <dbReference type="ARBA" id="ARBA00022833"/>
    </source>
</evidence>
<evidence type="ECO:0000256" key="5">
    <source>
        <dbReference type="ARBA" id="ARBA00022723"/>
    </source>
</evidence>
<comment type="caution">
    <text evidence="15">The sequence shown here is derived from an EMBL/GenBank/DDBJ whole genome shotgun (WGS) entry which is preliminary data.</text>
</comment>
<feature type="compositionally biased region" description="Polar residues" evidence="11">
    <location>
        <begin position="433"/>
        <end position="462"/>
    </location>
</feature>
<dbReference type="PROSITE" id="PS51466">
    <property type="entry name" value="PINIT"/>
    <property type="match status" value="1"/>
</dbReference>
<evidence type="ECO:0000256" key="6">
    <source>
        <dbReference type="ARBA" id="ARBA00022771"/>
    </source>
</evidence>
<dbReference type="GO" id="GO:0061665">
    <property type="term" value="F:SUMO ligase activity"/>
    <property type="evidence" value="ECO:0007669"/>
    <property type="project" value="TreeGrafter"/>
</dbReference>
<dbReference type="PROSITE" id="PS50800">
    <property type="entry name" value="SAP"/>
    <property type="match status" value="1"/>
</dbReference>
<evidence type="ECO:0000313" key="16">
    <source>
        <dbReference type="Proteomes" id="UP000234275"/>
    </source>
</evidence>
<evidence type="ECO:0000256" key="1">
    <source>
        <dbReference type="ARBA" id="ARBA00004123"/>
    </source>
</evidence>
<evidence type="ECO:0000259" key="13">
    <source>
        <dbReference type="PROSITE" id="PS51044"/>
    </source>
</evidence>
<comment type="similarity">
    <text evidence="3">Belongs to the PIAS family.</text>
</comment>
<dbReference type="EMBL" id="MSFO01000004">
    <property type="protein sequence ID" value="PLB49537.1"/>
    <property type="molecule type" value="Genomic_DNA"/>
</dbReference>
<feature type="domain" description="SAP" evidence="12">
    <location>
        <begin position="17"/>
        <end position="51"/>
    </location>
</feature>
<evidence type="ECO:0000259" key="12">
    <source>
        <dbReference type="PROSITE" id="PS50800"/>
    </source>
</evidence>
<evidence type="ECO:0000256" key="7">
    <source>
        <dbReference type="ARBA" id="ARBA00022786"/>
    </source>
</evidence>
<keyword evidence="7" id="KW-0833">Ubl conjugation pathway</keyword>
<proteinExistence type="inferred from homology"/>
<evidence type="ECO:0000256" key="11">
    <source>
        <dbReference type="SAM" id="MobiDB-lite"/>
    </source>
</evidence>
<dbReference type="InterPro" id="IPR013083">
    <property type="entry name" value="Znf_RING/FYVE/PHD"/>
</dbReference>
<feature type="compositionally biased region" description="Polar residues" evidence="11">
    <location>
        <begin position="89"/>
        <end position="105"/>
    </location>
</feature>
<dbReference type="STRING" id="1392250.A0A2I2G9H9"/>
<dbReference type="SMART" id="SM00513">
    <property type="entry name" value="SAP"/>
    <property type="match status" value="1"/>
</dbReference>
<sequence>MASFAQAPELQSVVALIKTLTNVQLKDILRNEGLAVSGVKASLQLRIIDFIERLYQGGQNDRYDGLRRFIYATAHRPLPGAPPAQQLPNSQYQSPSATPLSTSHRPSPLGFPMSTNRLSPERLSFKESPFYTIIEQLTPTVECKVREQTRDYVELKVVLTPPVITQLQSDPNIRIMIYCAADTGLNQPTKSDIAFPHQVELKANLDEVKANLRGLKNKPGTTQPADVTNYIRKKPGYSNNVVMTYALTQKKFFIRANLVQRHPVEELVAELKSRKTISRDQVLREMKSRADDTDIVATSSVMSLKCPLSTLRIEVPCRSVKCTHNQCFDASSFLQLQEQAPTWSCPVCSKATSFESLQIDQYVDDILHSTSGDVEQIVIEPDGTWSSPKGDENGAPGGATPATDDDYNEEEEDDDLIEIKEPGIPTVKRESLPSRNLTLQRTPVQSREPSTASSIARPSTNKRPAAQVIDLTGSDDDDSPVRPAKRPALDVFSRSLPRQGFRSSYSGGTVNGKVSPYGSQHSPESSGRIGGYDA</sequence>
<dbReference type="GO" id="GO:0007059">
    <property type="term" value="P:chromosome segregation"/>
    <property type="evidence" value="ECO:0007669"/>
    <property type="project" value="UniProtKB-ARBA"/>
</dbReference>
<dbReference type="FunFam" id="3.30.40.10:FF:000247">
    <property type="entry name" value="Uncharacterized protein, isoform B"/>
    <property type="match status" value="1"/>
</dbReference>
<dbReference type="GO" id="GO:0000785">
    <property type="term" value="C:chromatin"/>
    <property type="evidence" value="ECO:0007669"/>
    <property type="project" value="TreeGrafter"/>
</dbReference>
<keyword evidence="4" id="KW-0808">Transferase</keyword>
<dbReference type="PANTHER" id="PTHR10782">
    <property type="entry name" value="ZINC FINGER MIZ DOMAIN-CONTAINING PROTEIN"/>
    <property type="match status" value="1"/>
</dbReference>
<dbReference type="Gene3D" id="2.60.120.780">
    <property type="entry name" value="PINIT domain"/>
    <property type="match status" value="1"/>
</dbReference>
<dbReference type="CDD" id="cd16792">
    <property type="entry name" value="SP-RING_Siz-like"/>
    <property type="match status" value="1"/>
</dbReference>
<protein>
    <submittedName>
        <fullName evidence="15">MIZ zinc finger protein</fullName>
    </submittedName>
</protein>
<dbReference type="AlphaFoldDB" id="A0A2I2G9H9"/>
<feature type="region of interest" description="Disordered" evidence="11">
    <location>
        <begin position="381"/>
        <end position="534"/>
    </location>
</feature>
<accession>A0A2I2G9H9</accession>
<evidence type="ECO:0000256" key="2">
    <source>
        <dbReference type="ARBA" id="ARBA00004718"/>
    </source>
</evidence>
<feature type="domain" description="SP-RING-type" evidence="13">
    <location>
        <begin position="291"/>
        <end position="376"/>
    </location>
</feature>
<evidence type="ECO:0000256" key="9">
    <source>
        <dbReference type="ARBA" id="ARBA00023242"/>
    </source>
</evidence>
<name>A0A2I2G9H9_9EURO</name>
<feature type="compositionally biased region" description="Basic and acidic residues" evidence="11">
    <location>
        <begin position="417"/>
        <end position="432"/>
    </location>
</feature>
<dbReference type="GO" id="GO:0097240">
    <property type="term" value="P:chromosome attachment to the nuclear envelope"/>
    <property type="evidence" value="ECO:0007669"/>
    <property type="project" value="UniProtKB-ARBA"/>
</dbReference>
<comment type="subcellular location">
    <subcellularLocation>
        <location evidence="1">Nucleus</location>
    </subcellularLocation>
</comment>
<dbReference type="GO" id="GO:0008270">
    <property type="term" value="F:zinc ion binding"/>
    <property type="evidence" value="ECO:0007669"/>
    <property type="project" value="UniProtKB-KW"/>
</dbReference>
<dbReference type="Pfam" id="PF02891">
    <property type="entry name" value="zf-MIZ"/>
    <property type="match status" value="1"/>
</dbReference>
<feature type="domain" description="PINIT" evidence="14">
    <location>
        <begin position="101"/>
        <end position="262"/>
    </location>
</feature>
<dbReference type="InterPro" id="IPR003034">
    <property type="entry name" value="SAP_dom"/>
</dbReference>
<evidence type="ECO:0000259" key="14">
    <source>
        <dbReference type="PROSITE" id="PS51466"/>
    </source>
</evidence>
<dbReference type="RefSeq" id="XP_024704839.1">
    <property type="nucleotide sequence ID" value="XM_024849291.1"/>
</dbReference>
<dbReference type="OrthoDB" id="28127at2759"/>
<evidence type="ECO:0000256" key="3">
    <source>
        <dbReference type="ARBA" id="ARBA00005383"/>
    </source>
</evidence>
<dbReference type="GO" id="GO:0005634">
    <property type="term" value="C:nucleus"/>
    <property type="evidence" value="ECO:0007669"/>
    <property type="project" value="UniProtKB-SubCell"/>
</dbReference>
<comment type="pathway">
    <text evidence="2">Protein modification; protein sumoylation.</text>
</comment>
<evidence type="ECO:0000256" key="10">
    <source>
        <dbReference type="PROSITE-ProRule" id="PRU00452"/>
    </source>
</evidence>
<feature type="region of interest" description="Disordered" evidence="11">
    <location>
        <begin position="80"/>
        <end position="116"/>
    </location>
</feature>
<dbReference type="VEuPathDB" id="FungiDB:P170DRAFT_437119"/>
<feature type="compositionally biased region" description="Acidic residues" evidence="11">
    <location>
        <begin position="403"/>
        <end position="416"/>
    </location>
</feature>
<gene>
    <name evidence="15" type="ORF">P170DRAFT_437119</name>
</gene>
<dbReference type="PANTHER" id="PTHR10782:SF100">
    <property type="entry name" value="LIGASE SIZA, PUTATIVE (AFU_ORTHOLOGUE AFUA_6G05240)-RELATED"/>
    <property type="match status" value="1"/>
</dbReference>
<dbReference type="Pfam" id="PF02037">
    <property type="entry name" value="SAP"/>
    <property type="match status" value="1"/>
</dbReference>
<dbReference type="Pfam" id="PF14324">
    <property type="entry name" value="PINIT"/>
    <property type="match status" value="1"/>
</dbReference>
<keyword evidence="5" id="KW-0479">Metal-binding</keyword>
<dbReference type="InterPro" id="IPR023321">
    <property type="entry name" value="PINIT"/>
</dbReference>
<dbReference type="PROSITE" id="PS51044">
    <property type="entry name" value="ZF_SP_RING"/>
    <property type="match status" value="1"/>
</dbReference>
<evidence type="ECO:0000256" key="4">
    <source>
        <dbReference type="ARBA" id="ARBA00022679"/>
    </source>
</evidence>
<keyword evidence="6 10" id="KW-0863">Zinc-finger</keyword>
<evidence type="ECO:0000313" key="15">
    <source>
        <dbReference type="EMBL" id="PLB49537.1"/>
    </source>
</evidence>
<dbReference type="InterPro" id="IPR031141">
    <property type="entry name" value="SIZ1/2_SP-RING"/>
</dbReference>
<keyword evidence="8" id="KW-0862">Zinc</keyword>
<dbReference type="InterPro" id="IPR038654">
    <property type="entry name" value="PINIT_sf"/>
</dbReference>
<dbReference type="GO" id="GO:0016925">
    <property type="term" value="P:protein sumoylation"/>
    <property type="evidence" value="ECO:0007669"/>
    <property type="project" value="UniProtKB-UniPathway"/>
</dbReference>